<sequence>MRSGNIALLSELIHYPDKNTGESICQSIVNFFKQTVICVQACINTKLFDCRSLLWTFFYSHECNRRLEVYWTCFLSSSCSDLDRFEKMTIFWTPFWIYFLYDLF</sequence>
<keyword evidence="2" id="KW-1185">Reference proteome</keyword>
<evidence type="ECO:0000313" key="1">
    <source>
        <dbReference type="EMBL" id="TPP64226.1"/>
    </source>
</evidence>
<evidence type="ECO:0000313" key="2">
    <source>
        <dbReference type="Proteomes" id="UP000316759"/>
    </source>
</evidence>
<protein>
    <submittedName>
        <fullName evidence="1">Uncharacterized protein</fullName>
    </submittedName>
</protein>
<dbReference type="Proteomes" id="UP000316759">
    <property type="component" value="Unassembled WGS sequence"/>
</dbReference>
<comment type="caution">
    <text evidence="1">The sequence shown here is derived from an EMBL/GenBank/DDBJ whole genome shotgun (WGS) entry which is preliminary data.</text>
</comment>
<name>A0A504YV88_FASGI</name>
<proteinExistence type="predicted"/>
<accession>A0A504YV88</accession>
<organism evidence="1 2">
    <name type="scientific">Fasciola gigantica</name>
    <name type="common">Giant liver fluke</name>
    <dbReference type="NCBI Taxonomy" id="46835"/>
    <lineage>
        <taxon>Eukaryota</taxon>
        <taxon>Metazoa</taxon>
        <taxon>Spiralia</taxon>
        <taxon>Lophotrochozoa</taxon>
        <taxon>Platyhelminthes</taxon>
        <taxon>Trematoda</taxon>
        <taxon>Digenea</taxon>
        <taxon>Plagiorchiida</taxon>
        <taxon>Echinostomata</taxon>
        <taxon>Echinostomatoidea</taxon>
        <taxon>Fasciolidae</taxon>
        <taxon>Fasciola</taxon>
    </lineage>
</organism>
<dbReference type="AlphaFoldDB" id="A0A504YV88"/>
<reference evidence="1 2" key="1">
    <citation type="submission" date="2019-04" db="EMBL/GenBank/DDBJ databases">
        <title>Annotation for the trematode Fasciola gigantica.</title>
        <authorList>
            <person name="Choi Y.-J."/>
        </authorList>
    </citation>
    <scope>NUCLEOTIDE SEQUENCE [LARGE SCALE GENOMIC DNA]</scope>
    <source>
        <strain evidence="1">Uganda_cow_1</strain>
    </source>
</reference>
<gene>
    <name evidence="1" type="ORF">FGIG_08406</name>
</gene>
<dbReference type="EMBL" id="SUNJ01004689">
    <property type="protein sequence ID" value="TPP64226.1"/>
    <property type="molecule type" value="Genomic_DNA"/>
</dbReference>